<dbReference type="Gene3D" id="2.30.110.10">
    <property type="entry name" value="Electron Transport, Fmn-binding Protein, Chain A"/>
    <property type="match status" value="1"/>
</dbReference>
<dbReference type="Pfam" id="PF04075">
    <property type="entry name" value="F420H2_quin_red"/>
    <property type="match status" value="1"/>
</dbReference>
<dbReference type="GO" id="GO:0016491">
    <property type="term" value="F:oxidoreductase activity"/>
    <property type="evidence" value="ECO:0007669"/>
    <property type="project" value="InterPro"/>
</dbReference>
<dbReference type="InterPro" id="IPR004378">
    <property type="entry name" value="F420H2_quin_Rdtase"/>
</dbReference>
<organism evidence="1 2">
    <name type="scientific">Amycolatopsis sulphurea</name>
    <dbReference type="NCBI Taxonomy" id="76022"/>
    <lineage>
        <taxon>Bacteria</taxon>
        <taxon>Bacillati</taxon>
        <taxon>Actinomycetota</taxon>
        <taxon>Actinomycetes</taxon>
        <taxon>Pseudonocardiales</taxon>
        <taxon>Pseudonocardiaceae</taxon>
        <taxon>Amycolatopsis</taxon>
    </lineage>
</organism>
<protein>
    <submittedName>
        <fullName evidence="1">Deazaflavin-dependent oxidoreductase (Nitroreductase family)</fullName>
    </submittedName>
</protein>
<proteinExistence type="predicted"/>
<keyword evidence="2" id="KW-1185">Reference proteome</keyword>
<dbReference type="Proteomes" id="UP000243542">
    <property type="component" value="Unassembled WGS sequence"/>
</dbReference>
<dbReference type="InterPro" id="IPR012349">
    <property type="entry name" value="Split_barrel_FMN-bd"/>
</dbReference>
<dbReference type="EMBL" id="PDJK01000001">
    <property type="protein sequence ID" value="PFG57351.1"/>
    <property type="molecule type" value="Genomic_DNA"/>
</dbReference>
<reference evidence="1 2" key="1">
    <citation type="submission" date="2017-10" db="EMBL/GenBank/DDBJ databases">
        <title>Sequencing the genomes of 1000 actinobacteria strains.</title>
        <authorList>
            <person name="Klenk H.-P."/>
        </authorList>
    </citation>
    <scope>NUCLEOTIDE SEQUENCE [LARGE SCALE GENOMIC DNA]</scope>
    <source>
        <strain evidence="1 2">DSM 46092</strain>
    </source>
</reference>
<sequence>MPDYTSTLYAERDAGDQRTAEQWARAVWEDASLPTRMFLRAGWRCLGLRSRRAPDRVLGWTIAESTPDSVVLEIPSRIMTARNAIRLGTGYVQWTTEVDFHRSPARLLWSLAVPVHRRVIPARMRRVAHPARPGDRQHRLVTRFQRKLINPALSRLPGQTLLETTGRTSGLPRRTPISGRRTGDRFWLVSEFGLRSHYVRNIQADPRVRLRLHGRWHQGVARLVPEDDLRARLKSLPRMDRAVIRTVGTDLLSIRIDLD</sequence>
<dbReference type="RefSeq" id="WP_245914329.1">
    <property type="nucleotide sequence ID" value="NZ_JBIAKZ010000006.1"/>
</dbReference>
<gene>
    <name evidence="1" type="ORF">ATK36_0932</name>
</gene>
<comment type="caution">
    <text evidence="1">The sequence shown here is derived from an EMBL/GenBank/DDBJ whole genome shotgun (WGS) entry which is preliminary data.</text>
</comment>
<name>A0A2A9G387_9PSEU</name>
<evidence type="ECO:0000313" key="1">
    <source>
        <dbReference type="EMBL" id="PFG57351.1"/>
    </source>
</evidence>
<dbReference type="AlphaFoldDB" id="A0A2A9G387"/>
<dbReference type="NCBIfam" id="TIGR00026">
    <property type="entry name" value="hi_GC_TIGR00026"/>
    <property type="match status" value="1"/>
</dbReference>
<evidence type="ECO:0000313" key="2">
    <source>
        <dbReference type="Proteomes" id="UP000243542"/>
    </source>
</evidence>
<dbReference type="SUPFAM" id="SSF50475">
    <property type="entry name" value="FMN-binding split barrel"/>
    <property type="match status" value="1"/>
</dbReference>
<accession>A0A2A9G387</accession>